<comment type="subcellular location">
    <subcellularLocation>
        <location evidence="1">Cell membrane</location>
        <topology evidence="1">Multi-pass membrane protein</topology>
    </subcellularLocation>
</comment>
<dbReference type="InterPro" id="IPR011701">
    <property type="entry name" value="MFS"/>
</dbReference>
<dbReference type="RefSeq" id="WP_079427555.1">
    <property type="nucleotide sequence ID" value="NZ_MZGV01000069.1"/>
</dbReference>
<dbReference type="Pfam" id="PF07690">
    <property type="entry name" value="MFS_1"/>
    <property type="match status" value="1"/>
</dbReference>
<proteinExistence type="predicted"/>
<reference evidence="3 4" key="1">
    <citation type="submission" date="2017-03" db="EMBL/GenBank/DDBJ databases">
        <title>Genome sequence of Clostridium oryzae DSM 28571.</title>
        <authorList>
            <person name="Poehlein A."/>
            <person name="Daniel R."/>
        </authorList>
    </citation>
    <scope>NUCLEOTIDE SEQUENCE [LARGE SCALE GENOMIC DNA]</scope>
    <source>
        <strain evidence="3 4">DSM 28571</strain>
    </source>
</reference>
<keyword evidence="2" id="KW-0812">Transmembrane</keyword>
<dbReference type="AlphaFoldDB" id="A0A1V4IDE0"/>
<dbReference type="GO" id="GO:0022857">
    <property type="term" value="F:transmembrane transporter activity"/>
    <property type="evidence" value="ECO:0007669"/>
    <property type="project" value="InterPro"/>
</dbReference>
<comment type="caution">
    <text evidence="3">The sequence shown here is derived from an EMBL/GenBank/DDBJ whole genome shotgun (WGS) entry which is preliminary data.</text>
</comment>
<evidence type="ECO:0000256" key="2">
    <source>
        <dbReference type="SAM" id="Phobius"/>
    </source>
</evidence>
<feature type="transmembrane region" description="Helical" evidence="2">
    <location>
        <begin position="235"/>
        <end position="259"/>
    </location>
</feature>
<keyword evidence="4" id="KW-1185">Reference proteome</keyword>
<protein>
    <submittedName>
        <fullName evidence="3">Major facilitator superfamily protein</fullName>
    </submittedName>
</protein>
<name>A0A1V4IDE0_9CLOT</name>
<dbReference type="Gene3D" id="1.20.1250.20">
    <property type="entry name" value="MFS general substrate transporter like domains"/>
    <property type="match status" value="1"/>
</dbReference>
<evidence type="ECO:0000313" key="4">
    <source>
        <dbReference type="Proteomes" id="UP000190080"/>
    </source>
</evidence>
<evidence type="ECO:0000313" key="3">
    <source>
        <dbReference type="EMBL" id="OPJ57900.1"/>
    </source>
</evidence>
<gene>
    <name evidence="3" type="ORF">CLORY_38630</name>
</gene>
<dbReference type="OrthoDB" id="1704268at2"/>
<dbReference type="SUPFAM" id="SSF103473">
    <property type="entry name" value="MFS general substrate transporter"/>
    <property type="match status" value="1"/>
</dbReference>
<sequence>MKKVKNKNFLSTNLFRNLFHGSQAHTNMSLFAVEGVMIALINNLVGNNNNLFATRLGASDFQLSLVTALPQFLGMLVLIPGGMFTDSMNNKKKMVSLSLVSIGVTYFLLGFTPALGGYSFLAFLLLLTISVGPMTIYNTSWQAYFSDVTPTGDRNKSFTLRTKWTFLVNLLVPIITGNLLASANTTAAKLKFHQGFLWCACITIIIQIFILNKIKGGNAKVEARTKVSLSEIKNAAICLAHNRSFIGFAAVALFFYMTWQSDWTLYYLGQIKYLKLNEAWLGYVTVGGAAVQFLTIGYWSRVNEKHGVRFSIIMGALGLCFFPIIMIVSTSLPASIAPTVFLIFNIIANFAFATVSLNILQCLLQVVPEKNKTLSIAIYTVLITFSNAVMPMVGVKVYTLLGADLHALQLTFLIIFVSRIVSTLLWTLRWWLLKE</sequence>
<feature type="transmembrane region" description="Helical" evidence="2">
    <location>
        <begin position="376"/>
        <end position="398"/>
    </location>
</feature>
<feature type="transmembrane region" description="Helical" evidence="2">
    <location>
        <begin position="118"/>
        <end position="137"/>
    </location>
</feature>
<feature type="transmembrane region" description="Helical" evidence="2">
    <location>
        <begin position="164"/>
        <end position="183"/>
    </location>
</feature>
<dbReference type="EMBL" id="MZGV01000069">
    <property type="protein sequence ID" value="OPJ57900.1"/>
    <property type="molecule type" value="Genomic_DNA"/>
</dbReference>
<keyword evidence="2" id="KW-0472">Membrane</keyword>
<dbReference type="Proteomes" id="UP000190080">
    <property type="component" value="Unassembled WGS sequence"/>
</dbReference>
<feature type="transmembrane region" description="Helical" evidence="2">
    <location>
        <begin position="340"/>
        <end position="364"/>
    </location>
</feature>
<feature type="transmembrane region" description="Helical" evidence="2">
    <location>
        <begin position="94"/>
        <end position="112"/>
    </location>
</feature>
<feature type="transmembrane region" description="Helical" evidence="2">
    <location>
        <begin position="279"/>
        <end position="300"/>
    </location>
</feature>
<dbReference type="STRING" id="1450648.CLORY_38630"/>
<feature type="transmembrane region" description="Helical" evidence="2">
    <location>
        <begin position="410"/>
        <end position="432"/>
    </location>
</feature>
<organism evidence="3 4">
    <name type="scientific">Clostridium oryzae</name>
    <dbReference type="NCBI Taxonomy" id="1450648"/>
    <lineage>
        <taxon>Bacteria</taxon>
        <taxon>Bacillati</taxon>
        <taxon>Bacillota</taxon>
        <taxon>Clostridia</taxon>
        <taxon>Eubacteriales</taxon>
        <taxon>Clostridiaceae</taxon>
        <taxon>Clostridium</taxon>
    </lineage>
</organism>
<evidence type="ECO:0000256" key="1">
    <source>
        <dbReference type="ARBA" id="ARBA00004651"/>
    </source>
</evidence>
<dbReference type="InterPro" id="IPR052528">
    <property type="entry name" value="Sugar_transport-like"/>
</dbReference>
<feature type="transmembrane region" description="Helical" evidence="2">
    <location>
        <begin position="312"/>
        <end position="334"/>
    </location>
</feature>
<feature type="transmembrane region" description="Helical" evidence="2">
    <location>
        <begin position="195"/>
        <end position="214"/>
    </location>
</feature>
<keyword evidence="2" id="KW-1133">Transmembrane helix</keyword>
<feature type="transmembrane region" description="Helical" evidence="2">
    <location>
        <begin position="61"/>
        <end position="82"/>
    </location>
</feature>
<dbReference type="InterPro" id="IPR036259">
    <property type="entry name" value="MFS_trans_sf"/>
</dbReference>
<dbReference type="GO" id="GO:0005886">
    <property type="term" value="C:plasma membrane"/>
    <property type="evidence" value="ECO:0007669"/>
    <property type="project" value="UniProtKB-SubCell"/>
</dbReference>
<dbReference type="PANTHER" id="PTHR23526">
    <property type="entry name" value="INTEGRAL MEMBRANE TRANSPORT PROTEIN-RELATED"/>
    <property type="match status" value="1"/>
</dbReference>
<accession>A0A1V4IDE0</accession>
<dbReference type="PANTHER" id="PTHR23526:SF2">
    <property type="entry name" value="MAJOR FACILITATOR SUPERFAMILY (MFS) PROFILE DOMAIN-CONTAINING PROTEIN"/>
    <property type="match status" value="1"/>
</dbReference>
<feature type="transmembrane region" description="Helical" evidence="2">
    <location>
        <begin position="21"/>
        <end position="41"/>
    </location>
</feature>